<name>A0A5J4XA32_9EUKA</name>
<gene>
    <name evidence="2" type="ORF">EZS28_000493</name>
</gene>
<organism evidence="2 3">
    <name type="scientific">Streblomastix strix</name>
    <dbReference type="NCBI Taxonomy" id="222440"/>
    <lineage>
        <taxon>Eukaryota</taxon>
        <taxon>Metamonada</taxon>
        <taxon>Preaxostyla</taxon>
        <taxon>Oxymonadida</taxon>
        <taxon>Streblomastigidae</taxon>
        <taxon>Streblomastix</taxon>
    </lineage>
</organism>
<sequence length="290" mass="33682">MIKNITAISEVIWLRTKFRANIPAQLVQIPPQMTMTTTTDAAPNGSAYEVPPKLQKICEFNLLRSEAITDQQFSISGNGEHPHHQQRKSNKFPKQQKNQEYRSRLITSQQLERDRKYTKWTIKDRKQQTKEVEISTHMSSDELEHNNRIIFSTLQQSTAKIHVNKKETRRNNNRCSQSNMEEGTTMDSTSYPSPSSSSEEDQRRADRSNDNSSTMARPDMVHRTGKRECSVPYAQLEQRNSGTKNIVNQKEFETFIRKDMLFSDGPKARKGRRFARKIFRIKNFLKGAKI</sequence>
<dbReference type="Proteomes" id="UP000324800">
    <property type="component" value="Unassembled WGS sequence"/>
</dbReference>
<feature type="compositionally biased region" description="Low complexity" evidence="1">
    <location>
        <begin position="188"/>
        <end position="197"/>
    </location>
</feature>
<reference evidence="2 3" key="1">
    <citation type="submission" date="2019-03" db="EMBL/GenBank/DDBJ databases">
        <title>Single cell metagenomics reveals metabolic interactions within the superorganism composed of flagellate Streblomastix strix and complex community of Bacteroidetes bacteria on its surface.</title>
        <authorList>
            <person name="Treitli S.C."/>
            <person name="Kolisko M."/>
            <person name="Husnik F."/>
            <person name="Keeling P."/>
            <person name="Hampl V."/>
        </authorList>
    </citation>
    <scope>NUCLEOTIDE SEQUENCE [LARGE SCALE GENOMIC DNA]</scope>
    <source>
        <strain evidence="2">ST1C</strain>
    </source>
</reference>
<feature type="compositionally biased region" description="Polar residues" evidence="1">
    <location>
        <begin position="173"/>
        <end position="187"/>
    </location>
</feature>
<dbReference type="EMBL" id="SNRW01000040">
    <property type="protein sequence ID" value="KAA6403983.1"/>
    <property type="molecule type" value="Genomic_DNA"/>
</dbReference>
<protein>
    <submittedName>
        <fullName evidence="2">Uncharacterized protein</fullName>
    </submittedName>
</protein>
<accession>A0A5J4XA32</accession>
<evidence type="ECO:0000313" key="2">
    <source>
        <dbReference type="EMBL" id="KAA6403983.1"/>
    </source>
</evidence>
<feature type="compositionally biased region" description="Basic and acidic residues" evidence="1">
    <location>
        <begin position="200"/>
        <end position="209"/>
    </location>
</feature>
<dbReference type="AlphaFoldDB" id="A0A5J4XA32"/>
<comment type="caution">
    <text evidence="2">The sequence shown here is derived from an EMBL/GenBank/DDBJ whole genome shotgun (WGS) entry which is preliminary data.</text>
</comment>
<feature type="region of interest" description="Disordered" evidence="1">
    <location>
        <begin position="74"/>
        <end position="108"/>
    </location>
</feature>
<feature type="compositionally biased region" description="Basic and acidic residues" evidence="1">
    <location>
        <begin position="219"/>
        <end position="229"/>
    </location>
</feature>
<evidence type="ECO:0000256" key="1">
    <source>
        <dbReference type="SAM" id="MobiDB-lite"/>
    </source>
</evidence>
<feature type="region of interest" description="Disordered" evidence="1">
    <location>
        <begin position="161"/>
        <end position="229"/>
    </location>
</feature>
<proteinExistence type="predicted"/>
<evidence type="ECO:0000313" key="3">
    <source>
        <dbReference type="Proteomes" id="UP000324800"/>
    </source>
</evidence>